<name>X1EUD5_9ZZZZ</name>
<proteinExistence type="predicted"/>
<evidence type="ECO:0000256" key="1">
    <source>
        <dbReference type="SAM" id="MobiDB-lite"/>
    </source>
</evidence>
<accession>X1EUD5</accession>
<protein>
    <submittedName>
        <fullName evidence="2">Uncharacterized protein</fullName>
    </submittedName>
</protein>
<gene>
    <name evidence="2" type="ORF">S03H2_20424</name>
</gene>
<feature type="non-terminal residue" evidence="2">
    <location>
        <position position="1"/>
    </location>
</feature>
<dbReference type="AlphaFoldDB" id="X1EUD5"/>
<dbReference type="EMBL" id="BARU01010763">
    <property type="protein sequence ID" value="GAH36971.1"/>
    <property type="molecule type" value="Genomic_DNA"/>
</dbReference>
<comment type="caution">
    <text evidence="2">The sequence shown here is derived from an EMBL/GenBank/DDBJ whole genome shotgun (WGS) entry which is preliminary data.</text>
</comment>
<sequence>ESFGLTKTAHAQKPKSELQRYVDEYQEEKRREAEKPISIRTEAFGTIADLPKNVRLLTIGQTRHLKANHLRELDGYEGIDQFTAFFVEASALKRREYGNVFYASTGTNSWHKLHKVTVERFRGEEACPAGGVR</sequence>
<organism evidence="2">
    <name type="scientific">marine sediment metagenome</name>
    <dbReference type="NCBI Taxonomy" id="412755"/>
    <lineage>
        <taxon>unclassified sequences</taxon>
        <taxon>metagenomes</taxon>
        <taxon>ecological metagenomes</taxon>
    </lineage>
</organism>
<feature type="region of interest" description="Disordered" evidence="1">
    <location>
        <begin position="1"/>
        <end position="20"/>
    </location>
</feature>
<evidence type="ECO:0000313" key="2">
    <source>
        <dbReference type="EMBL" id="GAH36971.1"/>
    </source>
</evidence>
<reference evidence="2" key="1">
    <citation type="journal article" date="2014" name="Front. Microbiol.">
        <title>High frequency of phylogenetically diverse reductive dehalogenase-homologous genes in deep subseafloor sedimentary metagenomes.</title>
        <authorList>
            <person name="Kawai M."/>
            <person name="Futagami T."/>
            <person name="Toyoda A."/>
            <person name="Takaki Y."/>
            <person name="Nishi S."/>
            <person name="Hori S."/>
            <person name="Arai W."/>
            <person name="Tsubouchi T."/>
            <person name="Morono Y."/>
            <person name="Uchiyama I."/>
            <person name="Ito T."/>
            <person name="Fujiyama A."/>
            <person name="Inagaki F."/>
            <person name="Takami H."/>
        </authorList>
    </citation>
    <scope>NUCLEOTIDE SEQUENCE</scope>
    <source>
        <strain evidence="2">Expedition CK06-06</strain>
    </source>
</reference>